<reference evidence="1 2" key="1">
    <citation type="journal article" date="2015" name="Stand. Genomic Sci.">
        <title>Genomic Encyclopedia of Bacterial and Archaeal Type Strains, Phase III: the genomes of soil and plant-associated and newly described type strains.</title>
        <authorList>
            <person name="Whitman W.B."/>
            <person name="Woyke T."/>
            <person name="Klenk H.P."/>
            <person name="Zhou Y."/>
            <person name="Lilburn T.G."/>
            <person name="Beck B.J."/>
            <person name="De Vos P."/>
            <person name="Vandamme P."/>
            <person name="Eisen J.A."/>
            <person name="Garrity G."/>
            <person name="Hugenholtz P."/>
            <person name="Kyrpides N.C."/>
        </authorList>
    </citation>
    <scope>NUCLEOTIDE SEQUENCE [LARGE SCALE GENOMIC DNA]</scope>
    <source>
        <strain evidence="1 2">VKM Ac-2572</strain>
    </source>
</reference>
<dbReference type="InterPro" id="IPR007061">
    <property type="entry name" value="MST-like"/>
</dbReference>
<gene>
    <name evidence="1" type="ORF">EV652_107503</name>
</gene>
<keyword evidence="2" id="KW-1185">Reference proteome</keyword>
<dbReference type="Proteomes" id="UP000294508">
    <property type="component" value="Unassembled WGS sequence"/>
</dbReference>
<accession>A0A4R2HEB4</accession>
<dbReference type="OrthoDB" id="4548523at2"/>
<sequence length="175" mass="19466">MSVDEAQFYPDLDADERTTLSQFLDQYRHRVLTRFGRLTDEQARTKSLPATNLTPGAVVKHLAHMEDHWFIARVGGGDLPEPWASAPFDTQPEWDLKSAADDTVGEIVELYRAACSRSRGVASQLPSLDTAAPRPSFGKGPVTLRWVMVHMLEETACHVGHLDLLTDPLSVRSAR</sequence>
<dbReference type="SUPFAM" id="SSF109854">
    <property type="entry name" value="DinB/YfiT-like putative metalloenzymes"/>
    <property type="match status" value="1"/>
</dbReference>
<comment type="caution">
    <text evidence="1">The sequence shown here is derived from an EMBL/GenBank/DDBJ whole genome shotgun (WGS) entry which is preliminary data.</text>
</comment>
<dbReference type="AlphaFoldDB" id="A0A4R2HEB4"/>
<dbReference type="EMBL" id="SLWN01000007">
    <property type="protein sequence ID" value="TCO26610.1"/>
    <property type="molecule type" value="Genomic_DNA"/>
</dbReference>
<dbReference type="Gene3D" id="1.20.120.450">
    <property type="entry name" value="dinb family like domain"/>
    <property type="match status" value="1"/>
</dbReference>
<evidence type="ECO:0000313" key="2">
    <source>
        <dbReference type="Proteomes" id="UP000294508"/>
    </source>
</evidence>
<protein>
    <submittedName>
        <fullName evidence="1">Uncharacterized protein DUF664</fullName>
    </submittedName>
</protein>
<dbReference type="InterPro" id="IPR034660">
    <property type="entry name" value="DinB/YfiT-like"/>
</dbReference>
<evidence type="ECO:0000313" key="1">
    <source>
        <dbReference type="EMBL" id="TCO26610.1"/>
    </source>
</evidence>
<proteinExistence type="predicted"/>
<dbReference type="Pfam" id="PF04978">
    <property type="entry name" value="MST"/>
    <property type="match status" value="1"/>
</dbReference>
<name>A0A4R2HEB4_9ACTN</name>
<dbReference type="RefSeq" id="WP_132211217.1">
    <property type="nucleotide sequence ID" value="NZ_SLWN01000007.1"/>
</dbReference>
<organism evidence="1 2">
    <name type="scientific">Kribbella steppae</name>
    <dbReference type="NCBI Taxonomy" id="2512223"/>
    <lineage>
        <taxon>Bacteria</taxon>
        <taxon>Bacillati</taxon>
        <taxon>Actinomycetota</taxon>
        <taxon>Actinomycetes</taxon>
        <taxon>Propionibacteriales</taxon>
        <taxon>Kribbellaceae</taxon>
        <taxon>Kribbella</taxon>
    </lineage>
</organism>